<protein>
    <submittedName>
        <fullName evidence="2">Uncharacterized protein</fullName>
    </submittedName>
</protein>
<dbReference type="InterPro" id="IPR027417">
    <property type="entry name" value="P-loop_NTPase"/>
</dbReference>
<reference evidence="2" key="1">
    <citation type="journal article" date="2015" name="Nature">
        <title>Complex archaea that bridge the gap between prokaryotes and eukaryotes.</title>
        <authorList>
            <person name="Spang A."/>
            <person name="Saw J.H."/>
            <person name="Jorgensen S.L."/>
            <person name="Zaremba-Niedzwiedzka K."/>
            <person name="Martijn J."/>
            <person name="Lind A.E."/>
            <person name="van Eijk R."/>
            <person name="Schleper C."/>
            <person name="Guy L."/>
            <person name="Ettema T.J."/>
        </authorList>
    </citation>
    <scope>NUCLEOTIDE SEQUENCE</scope>
</reference>
<keyword evidence="1" id="KW-0175">Coiled coil</keyword>
<dbReference type="EMBL" id="LAZR01048790">
    <property type="protein sequence ID" value="KKK91127.1"/>
    <property type="molecule type" value="Genomic_DNA"/>
</dbReference>
<gene>
    <name evidence="2" type="ORF">LCGC14_2716070</name>
</gene>
<name>A0A0F8ZBD7_9ZZZZ</name>
<proteinExistence type="predicted"/>
<feature type="coiled-coil region" evidence="1">
    <location>
        <begin position="1"/>
        <end position="64"/>
    </location>
</feature>
<sequence length="236" mass="26700">MDAQARSKGELKAKIAGLEEEEKSTMERIKELEKRIAEFHDRLKNTVRHNIKECKVQLKEARKQVLESIDTMELRDKIFNAEVVNESIGQRGRKNELLAAALSTEQDAKELTKKMELRKQKKTEAIAAADMPAEGLGLEEGRVFYEGVPFDQCSSAEQLRVSVAIAMAVNPKLKVLRLEEGSLLDENHLEIIAEMAREKDYQVWIERVDDSGSVGIVMEDGMVKADHQVVQEELIP</sequence>
<comment type="caution">
    <text evidence="2">The sequence shown here is derived from an EMBL/GenBank/DDBJ whole genome shotgun (WGS) entry which is preliminary data.</text>
</comment>
<evidence type="ECO:0000256" key="1">
    <source>
        <dbReference type="SAM" id="Coils"/>
    </source>
</evidence>
<accession>A0A0F8ZBD7</accession>
<dbReference type="AlphaFoldDB" id="A0A0F8ZBD7"/>
<evidence type="ECO:0000313" key="2">
    <source>
        <dbReference type="EMBL" id="KKK91127.1"/>
    </source>
</evidence>
<dbReference type="Gene3D" id="3.40.50.300">
    <property type="entry name" value="P-loop containing nucleotide triphosphate hydrolases"/>
    <property type="match status" value="1"/>
</dbReference>
<organism evidence="2">
    <name type="scientific">marine sediment metagenome</name>
    <dbReference type="NCBI Taxonomy" id="412755"/>
    <lineage>
        <taxon>unclassified sequences</taxon>
        <taxon>metagenomes</taxon>
        <taxon>ecological metagenomes</taxon>
    </lineage>
</organism>